<dbReference type="EMBL" id="MAXA01000035">
    <property type="protein sequence ID" value="OHV43318.1"/>
    <property type="molecule type" value="Genomic_DNA"/>
</dbReference>
<comment type="caution">
    <text evidence="4">The sequence shown here is derived from an EMBL/GenBank/DDBJ whole genome shotgun (WGS) entry which is preliminary data.</text>
</comment>
<evidence type="ECO:0000313" key="5">
    <source>
        <dbReference type="Proteomes" id="UP000179769"/>
    </source>
</evidence>
<dbReference type="PANTHER" id="PTHR13789">
    <property type="entry name" value="MONOOXYGENASE"/>
    <property type="match status" value="1"/>
</dbReference>
<name>A0A1S1R8S6_9ACTN</name>
<dbReference type="Gene3D" id="3.50.50.60">
    <property type="entry name" value="FAD/NAD(P)-binding domain"/>
    <property type="match status" value="1"/>
</dbReference>
<feature type="domain" description="FAD-binding" evidence="3">
    <location>
        <begin position="304"/>
        <end position="366"/>
    </location>
</feature>
<proteinExistence type="predicted"/>
<dbReference type="PANTHER" id="PTHR13789:SF268">
    <property type="entry name" value="5-METHYLPHENAZINE-1-CARBOXYLATE 1-MONOOXYGENASE"/>
    <property type="match status" value="1"/>
</dbReference>
<dbReference type="NCBIfam" id="NF005720">
    <property type="entry name" value="PRK07538.1"/>
    <property type="match status" value="1"/>
</dbReference>
<dbReference type="InterPro" id="IPR050493">
    <property type="entry name" value="FAD-dep_Monooxygenase_BioMet"/>
</dbReference>
<dbReference type="Pfam" id="PF01494">
    <property type="entry name" value="FAD_binding_3"/>
    <property type="match status" value="2"/>
</dbReference>
<gene>
    <name evidence="4" type="ORF">BBK14_31495</name>
</gene>
<evidence type="ECO:0000256" key="1">
    <source>
        <dbReference type="ARBA" id="ARBA00023002"/>
    </source>
</evidence>
<protein>
    <recommendedName>
        <fullName evidence="3">FAD-binding domain-containing protein</fullName>
    </recommendedName>
</protein>
<dbReference type="GO" id="GO:0071949">
    <property type="term" value="F:FAD binding"/>
    <property type="evidence" value="ECO:0007669"/>
    <property type="project" value="InterPro"/>
</dbReference>
<reference evidence="5" key="1">
    <citation type="submission" date="2016-07" db="EMBL/GenBank/DDBJ databases">
        <title>Frankia sp. NRRL B-16219 Genome sequencing.</title>
        <authorList>
            <person name="Ghodhbane-Gtari F."/>
            <person name="Swanson E."/>
            <person name="Gueddou A."/>
            <person name="Louati M."/>
            <person name="Nouioui I."/>
            <person name="Hezbri K."/>
            <person name="Abebe-Akele F."/>
            <person name="Simpson S."/>
            <person name="Morris K."/>
            <person name="Thomas K."/>
            <person name="Gtari M."/>
            <person name="Tisa L.S."/>
        </authorList>
    </citation>
    <scope>NUCLEOTIDE SEQUENCE [LARGE SCALE GENOMIC DNA]</scope>
    <source>
        <strain evidence="5">NRRL B-16219</strain>
    </source>
</reference>
<dbReference type="SUPFAM" id="SSF51905">
    <property type="entry name" value="FAD/NAD(P)-binding domain"/>
    <property type="match status" value="1"/>
</dbReference>
<dbReference type="OrthoDB" id="3212532at2"/>
<dbReference type="InterPro" id="IPR036188">
    <property type="entry name" value="FAD/NAD-bd_sf"/>
</dbReference>
<dbReference type="Proteomes" id="UP000179769">
    <property type="component" value="Unassembled WGS sequence"/>
</dbReference>
<dbReference type="AlphaFoldDB" id="A0A1S1R8S6"/>
<feature type="domain" description="FAD-binding" evidence="3">
    <location>
        <begin position="16"/>
        <end position="184"/>
    </location>
</feature>
<dbReference type="Gene3D" id="3.30.9.30">
    <property type="match status" value="1"/>
</dbReference>
<keyword evidence="5" id="KW-1185">Reference proteome</keyword>
<organism evidence="4 5">
    <name type="scientific">Parafrankia soli</name>
    <dbReference type="NCBI Taxonomy" id="2599596"/>
    <lineage>
        <taxon>Bacteria</taxon>
        <taxon>Bacillati</taxon>
        <taxon>Actinomycetota</taxon>
        <taxon>Actinomycetes</taxon>
        <taxon>Frankiales</taxon>
        <taxon>Frankiaceae</taxon>
        <taxon>Parafrankia</taxon>
    </lineage>
</organism>
<dbReference type="SUPFAM" id="SSF54373">
    <property type="entry name" value="FAD-linked reductases, C-terminal domain"/>
    <property type="match status" value="1"/>
</dbReference>
<evidence type="ECO:0000313" key="4">
    <source>
        <dbReference type="EMBL" id="OHV43318.1"/>
    </source>
</evidence>
<dbReference type="GO" id="GO:0004497">
    <property type="term" value="F:monooxygenase activity"/>
    <property type="evidence" value="ECO:0007669"/>
    <property type="project" value="UniProtKB-KW"/>
</dbReference>
<dbReference type="PRINTS" id="PR00420">
    <property type="entry name" value="RNGMNOXGNASE"/>
</dbReference>
<evidence type="ECO:0000256" key="2">
    <source>
        <dbReference type="ARBA" id="ARBA00023033"/>
    </source>
</evidence>
<evidence type="ECO:0000259" key="3">
    <source>
        <dbReference type="Pfam" id="PF01494"/>
    </source>
</evidence>
<dbReference type="InterPro" id="IPR002938">
    <property type="entry name" value="FAD-bd"/>
</dbReference>
<keyword evidence="1" id="KW-0560">Oxidoreductase</keyword>
<sequence>MVAAGRTSGSASVRAAKVLVAGAGIGGLAAALSLQDAGFDRVVVLEAAPELRPLGAGVNLLPNAVRELAALGLYHDVARRAVRTAEIRYHNQHGDLIMAEPRGRADGYDWPQLSIRRGELQQVLLDAVRTRLGECALVSDCRVTGVSSRSGVHVDVLRGGQPTRLTADLLVGADGIHSAVRRSLLGNDGEPVWNGQVVWRGMAWAPPVSPANSMVIMGDGVRKAVVYAVTPSRGDGHVLLNWAVSRRFDTAEVDRSDWNRPVPAGKFAHEFVGWRTGGHLLTDLFQAASGCFEYPMIDRDPLPTWSRGQATLLGDAAHAMHPMGSNATTQAVIDARALAYFMALEPDVERALTAYERHRRPVATQVQIANRAMGPEAVIDLVARRAPEGFATVDDVLPTAELRAICDRYAELAAFDRGSVNTRSPYDTRRARLVGVTG</sequence>
<keyword evidence="2" id="KW-0503">Monooxygenase</keyword>
<accession>A0A1S1R8S6</accession>
<dbReference type="RefSeq" id="WP_071059991.1">
    <property type="nucleotide sequence ID" value="NZ_MAXA01000035.1"/>
</dbReference>